<organism evidence="2">
    <name type="scientific">Myoviridae sp. ctqfO1</name>
    <dbReference type="NCBI Taxonomy" id="2827710"/>
    <lineage>
        <taxon>Viruses</taxon>
        <taxon>Duplodnaviria</taxon>
        <taxon>Heunggongvirae</taxon>
        <taxon>Uroviricota</taxon>
        <taxon>Caudoviricetes</taxon>
    </lineage>
</organism>
<protein>
    <submittedName>
        <fullName evidence="2">Uncharacterized protein</fullName>
    </submittedName>
</protein>
<reference evidence="2" key="1">
    <citation type="journal article" date="2021" name="Proc. Natl. Acad. Sci. U.S.A.">
        <title>A Catalog of Tens of Thousands of Viruses from Human Metagenomes Reveals Hidden Associations with Chronic Diseases.</title>
        <authorList>
            <person name="Tisza M.J."/>
            <person name="Buck C.B."/>
        </authorList>
    </citation>
    <scope>NUCLEOTIDE SEQUENCE</scope>
    <source>
        <strain evidence="2">CtqfO1</strain>
    </source>
</reference>
<feature type="region of interest" description="Disordered" evidence="1">
    <location>
        <begin position="419"/>
        <end position="441"/>
    </location>
</feature>
<proteinExistence type="predicted"/>
<sequence>MSNTKITEKFEYKTDIIKMYNGDEQRIKTRQVPRHYLTYDYSAMDTYQAQYLRGILRMRHTDVYYIPMWHQPVYLKEDFIKNGKALYIDTKYIYNLLDCEYIEIFVRDDVNQTGINIVKQVKRYDDEKIMLIKKIPRPLLKENTWIFGLKKCSVQPNAGLQYIYSNGTEVGLSFEDLNESVKTQLPYKDEFEYQENIKHYNTFKLPQTFNGKEVFFNNPQWIDDSSVGLTVDKGVARLDNATGIFTYDLINCNSYDIHTYDIYLMCHEQIANFKKFFRRMCGMYKSFYMPTWVNDFQIDRDVEASDNAIYTTYNKMYKFYLSNTRKKYLVIFTKDFKSYILKIESYTYEKLKDDITYGKLIFDSAVGFNAKKEDILMCSYFNCVRFNDDAIQLNYESNIVAEVQFSVREVNDPEILTEEEKKKKRAEARKMKEKKEGAGSV</sequence>
<accession>A0A8S5T425</accession>
<evidence type="ECO:0000256" key="1">
    <source>
        <dbReference type="SAM" id="MobiDB-lite"/>
    </source>
</evidence>
<name>A0A8S5T425_9CAUD</name>
<evidence type="ECO:0000313" key="2">
    <source>
        <dbReference type="EMBL" id="DAF57530.1"/>
    </source>
</evidence>
<dbReference type="EMBL" id="BK032734">
    <property type="protein sequence ID" value="DAF57530.1"/>
    <property type="molecule type" value="Genomic_DNA"/>
</dbReference>
<feature type="compositionally biased region" description="Basic and acidic residues" evidence="1">
    <location>
        <begin position="428"/>
        <end position="441"/>
    </location>
</feature>